<feature type="domain" description="Protein kinase" evidence="1">
    <location>
        <begin position="1"/>
        <end position="125"/>
    </location>
</feature>
<dbReference type="Gene3D" id="1.10.510.10">
    <property type="entry name" value="Transferase(Phosphotransferase) domain 1"/>
    <property type="match status" value="1"/>
</dbReference>
<dbReference type="AlphaFoldDB" id="A0AAD7D3X5"/>
<dbReference type="InterPro" id="IPR000719">
    <property type="entry name" value="Prot_kinase_dom"/>
</dbReference>
<evidence type="ECO:0000259" key="1">
    <source>
        <dbReference type="PROSITE" id="PS50011"/>
    </source>
</evidence>
<gene>
    <name evidence="2" type="ORF">B0H17DRAFT_1206879</name>
</gene>
<dbReference type="Pfam" id="PF07714">
    <property type="entry name" value="PK_Tyr_Ser-Thr"/>
    <property type="match status" value="1"/>
</dbReference>
<dbReference type="PROSITE" id="PS50011">
    <property type="entry name" value="PROTEIN_KINASE_DOM"/>
    <property type="match status" value="1"/>
</dbReference>
<dbReference type="EMBL" id="JARKIE010000136">
    <property type="protein sequence ID" value="KAJ7677597.1"/>
    <property type="molecule type" value="Genomic_DNA"/>
</dbReference>
<sequence length="125" mass="14128">MDFEGSFTKLDPGFYDEESGKWHKFEPIPLATCINWAIEIAEEIAHLHFKSVIWVDTHFCNVLVTDDLHVVLADFAFSIMDMSGLHFFTTMAPPVFACPTGYYGLPSTYVDIFGFGVMLFALLGY</sequence>
<evidence type="ECO:0000313" key="3">
    <source>
        <dbReference type="Proteomes" id="UP001221757"/>
    </source>
</evidence>
<comment type="caution">
    <text evidence="2">The sequence shown here is derived from an EMBL/GenBank/DDBJ whole genome shotgun (WGS) entry which is preliminary data.</text>
</comment>
<organism evidence="2 3">
    <name type="scientific">Mycena rosella</name>
    <name type="common">Pink bonnet</name>
    <name type="synonym">Agaricus rosellus</name>
    <dbReference type="NCBI Taxonomy" id="1033263"/>
    <lineage>
        <taxon>Eukaryota</taxon>
        <taxon>Fungi</taxon>
        <taxon>Dikarya</taxon>
        <taxon>Basidiomycota</taxon>
        <taxon>Agaricomycotina</taxon>
        <taxon>Agaricomycetes</taxon>
        <taxon>Agaricomycetidae</taxon>
        <taxon>Agaricales</taxon>
        <taxon>Marasmiineae</taxon>
        <taxon>Mycenaceae</taxon>
        <taxon>Mycena</taxon>
    </lineage>
</organism>
<dbReference type="GO" id="GO:0005524">
    <property type="term" value="F:ATP binding"/>
    <property type="evidence" value="ECO:0007669"/>
    <property type="project" value="InterPro"/>
</dbReference>
<reference evidence="2" key="1">
    <citation type="submission" date="2023-03" db="EMBL/GenBank/DDBJ databases">
        <title>Massive genome expansion in bonnet fungi (Mycena s.s.) driven by repeated elements and novel gene families across ecological guilds.</title>
        <authorList>
            <consortium name="Lawrence Berkeley National Laboratory"/>
            <person name="Harder C.B."/>
            <person name="Miyauchi S."/>
            <person name="Viragh M."/>
            <person name="Kuo A."/>
            <person name="Thoen E."/>
            <person name="Andreopoulos B."/>
            <person name="Lu D."/>
            <person name="Skrede I."/>
            <person name="Drula E."/>
            <person name="Henrissat B."/>
            <person name="Morin E."/>
            <person name="Kohler A."/>
            <person name="Barry K."/>
            <person name="LaButti K."/>
            <person name="Morin E."/>
            <person name="Salamov A."/>
            <person name="Lipzen A."/>
            <person name="Mereny Z."/>
            <person name="Hegedus B."/>
            <person name="Baldrian P."/>
            <person name="Stursova M."/>
            <person name="Weitz H."/>
            <person name="Taylor A."/>
            <person name="Grigoriev I.V."/>
            <person name="Nagy L.G."/>
            <person name="Martin F."/>
            <person name="Kauserud H."/>
        </authorList>
    </citation>
    <scope>NUCLEOTIDE SEQUENCE</scope>
    <source>
        <strain evidence="2">CBHHK067</strain>
    </source>
</reference>
<evidence type="ECO:0000313" key="2">
    <source>
        <dbReference type="EMBL" id="KAJ7677597.1"/>
    </source>
</evidence>
<dbReference type="InterPro" id="IPR001245">
    <property type="entry name" value="Ser-Thr/Tyr_kinase_cat_dom"/>
</dbReference>
<protein>
    <recommendedName>
        <fullName evidence="1">Protein kinase domain-containing protein</fullName>
    </recommendedName>
</protein>
<dbReference type="InterPro" id="IPR011009">
    <property type="entry name" value="Kinase-like_dom_sf"/>
</dbReference>
<name>A0AAD7D3X5_MYCRO</name>
<keyword evidence="3" id="KW-1185">Reference proteome</keyword>
<accession>A0AAD7D3X5</accession>
<dbReference type="Proteomes" id="UP001221757">
    <property type="component" value="Unassembled WGS sequence"/>
</dbReference>
<dbReference type="SUPFAM" id="SSF56112">
    <property type="entry name" value="Protein kinase-like (PK-like)"/>
    <property type="match status" value="1"/>
</dbReference>
<dbReference type="GO" id="GO:0004672">
    <property type="term" value="F:protein kinase activity"/>
    <property type="evidence" value="ECO:0007669"/>
    <property type="project" value="InterPro"/>
</dbReference>
<proteinExistence type="predicted"/>